<evidence type="ECO:0000313" key="1">
    <source>
        <dbReference type="EMBL" id="KAJ8680485.1"/>
    </source>
</evidence>
<organism evidence="1 2">
    <name type="scientific">Eretmocerus hayati</name>
    <dbReference type="NCBI Taxonomy" id="131215"/>
    <lineage>
        <taxon>Eukaryota</taxon>
        <taxon>Metazoa</taxon>
        <taxon>Ecdysozoa</taxon>
        <taxon>Arthropoda</taxon>
        <taxon>Hexapoda</taxon>
        <taxon>Insecta</taxon>
        <taxon>Pterygota</taxon>
        <taxon>Neoptera</taxon>
        <taxon>Endopterygota</taxon>
        <taxon>Hymenoptera</taxon>
        <taxon>Apocrita</taxon>
        <taxon>Proctotrupomorpha</taxon>
        <taxon>Chalcidoidea</taxon>
        <taxon>Aphelinidae</taxon>
        <taxon>Aphelininae</taxon>
        <taxon>Eretmocerus</taxon>
    </lineage>
</organism>
<comment type="caution">
    <text evidence="1">The sequence shown here is derived from an EMBL/GenBank/DDBJ whole genome shotgun (WGS) entry which is preliminary data.</text>
</comment>
<accession>A0ACC2PA54</accession>
<dbReference type="EMBL" id="CM056742">
    <property type="protein sequence ID" value="KAJ8680485.1"/>
    <property type="molecule type" value="Genomic_DNA"/>
</dbReference>
<dbReference type="Proteomes" id="UP001239111">
    <property type="component" value="Chromosome 2"/>
</dbReference>
<gene>
    <name evidence="1" type="ORF">QAD02_016272</name>
</gene>
<evidence type="ECO:0000313" key="2">
    <source>
        <dbReference type="Proteomes" id="UP001239111"/>
    </source>
</evidence>
<sequence>MKSNKGVCNKEKGLNARHIERYRKQQLIRWPTKRRRCAAGLSDEDCCKGGNSREDCMAYRSCGRGTLLVPGEHRIKSDCNPNAISIFKDYDGRLIYFALRPINKGDMITSAEYGSFYKHAKDIRQEYMDTVDFTCACKACIEGWPTLSGSKSNYMVSLL</sequence>
<protein>
    <submittedName>
        <fullName evidence="1">Uncharacterized protein</fullName>
    </submittedName>
</protein>
<proteinExistence type="predicted"/>
<name>A0ACC2PA54_9HYME</name>
<reference evidence="1" key="1">
    <citation type="submission" date="2023-04" db="EMBL/GenBank/DDBJ databases">
        <title>A chromosome-level genome assembly of the parasitoid wasp Eretmocerus hayati.</title>
        <authorList>
            <person name="Zhong Y."/>
            <person name="Liu S."/>
            <person name="Liu Y."/>
        </authorList>
    </citation>
    <scope>NUCLEOTIDE SEQUENCE</scope>
    <source>
        <strain evidence="1">ZJU_SS_LIU_2023</strain>
    </source>
</reference>
<keyword evidence="2" id="KW-1185">Reference proteome</keyword>